<feature type="transmembrane region" description="Helical" evidence="2">
    <location>
        <begin position="32"/>
        <end position="52"/>
    </location>
</feature>
<keyword evidence="2" id="KW-0472">Membrane</keyword>
<keyword evidence="4" id="KW-1185">Reference proteome</keyword>
<protein>
    <recommendedName>
        <fullName evidence="5">Cyanovirin-N domain-containing protein</fullName>
    </recommendedName>
</protein>
<dbReference type="VEuPathDB" id="FungiDB:PSTT_09790"/>
<keyword evidence="2" id="KW-1133">Transmembrane helix</keyword>
<feature type="region of interest" description="Disordered" evidence="1">
    <location>
        <begin position="73"/>
        <end position="105"/>
    </location>
</feature>
<comment type="caution">
    <text evidence="3">The sequence shown here is derived from an EMBL/GenBank/DDBJ whole genome shotgun (WGS) entry which is preliminary data.</text>
</comment>
<dbReference type="VEuPathDB" id="FungiDB:PSHT_09350"/>
<reference evidence="3" key="1">
    <citation type="submission" date="2017-12" db="EMBL/GenBank/DDBJ databases">
        <title>Gene loss provides genomic basis for host adaptation in cereal stripe rust fungi.</title>
        <authorList>
            <person name="Xia C."/>
        </authorList>
    </citation>
    <scope>NUCLEOTIDE SEQUENCE [LARGE SCALE GENOMIC DNA]</scope>
    <source>
        <strain evidence="3">93-210</strain>
    </source>
</reference>
<dbReference type="Proteomes" id="UP000239156">
    <property type="component" value="Unassembled WGS sequence"/>
</dbReference>
<evidence type="ECO:0000256" key="1">
    <source>
        <dbReference type="SAM" id="MobiDB-lite"/>
    </source>
</evidence>
<keyword evidence="2" id="KW-0812">Transmembrane</keyword>
<sequence length="261" mass="28187">MSSLCRSSKVLETCSPAERVDRPKSSRISIWVFMRSQYLSLYFLLVSIILLFPHVSAQGSPFNTPLTGGSNSNPTSYVAGSNSNLTSSASGTGSNPTDPRPQCSFHQSMYANTANGAVPDSRTTTEHGIKVPDCYEALGHLLHDRNGGSMFHMNSTGTAKRKSCGTCRIEIEGNYGKELFVPLDTVMFGTNQDRSGGLNGLFINCHKRGGQITLQAGGKLLTSIRIDVSKSTNSPERQFKTTAAIDRSESGKPIHSLPYSI</sequence>
<dbReference type="OrthoDB" id="2507011at2759"/>
<evidence type="ECO:0000313" key="3">
    <source>
        <dbReference type="EMBL" id="POW05325.1"/>
    </source>
</evidence>
<gene>
    <name evidence="3" type="ORF">PSTT_09790</name>
</gene>
<feature type="region of interest" description="Disordered" evidence="1">
    <location>
        <begin position="231"/>
        <end position="261"/>
    </location>
</feature>
<proteinExistence type="predicted"/>
<accession>A0A2S4V786</accession>
<name>A0A2S4V786_9BASI</name>
<feature type="compositionally biased region" description="Polar residues" evidence="1">
    <location>
        <begin position="73"/>
        <end position="97"/>
    </location>
</feature>
<organism evidence="3 4">
    <name type="scientific">Puccinia striiformis</name>
    <dbReference type="NCBI Taxonomy" id="27350"/>
    <lineage>
        <taxon>Eukaryota</taxon>
        <taxon>Fungi</taxon>
        <taxon>Dikarya</taxon>
        <taxon>Basidiomycota</taxon>
        <taxon>Pucciniomycotina</taxon>
        <taxon>Pucciniomycetes</taxon>
        <taxon>Pucciniales</taxon>
        <taxon>Pucciniaceae</taxon>
        <taxon>Puccinia</taxon>
    </lineage>
</organism>
<dbReference type="EMBL" id="PKSL01000100">
    <property type="protein sequence ID" value="POW05325.1"/>
    <property type="molecule type" value="Genomic_DNA"/>
</dbReference>
<evidence type="ECO:0000313" key="4">
    <source>
        <dbReference type="Proteomes" id="UP000239156"/>
    </source>
</evidence>
<evidence type="ECO:0008006" key="5">
    <source>
        <dbReference type="Google" id="ProtNLM"/>
    </source>
</evidence>
<evidence type="ECO:0000256" key="2">
    <source>
        <dbReference type="SAM" id="Phobius"/>
    </source>
</evidence>